<dbReference type="GO" id="GO:0006400">
    <property type="term" value="P:tRNA modification"/>
    <property type="evidence" value="ECO:0007669"/>
    <property type="project" value="TreeGrafter"/>
</dbReference>
<dbReference type="SUPFAM" id="SSF57667">
    <property type="entry name" value="beta-beta-alpha zinc fingers"/>
    <property type="match status" value="1"/>
</dbReference>
<dbReference type="InterPro" id="IPR027417">
    <property type="entry name" value="P-loop_NTPase"/>
</dbReference>
<feature type="domain" description="C2H2-type" evidence="9">
    <location>
        <begin position="424"/>
        <end position="447"/>
    </location>
</feature>
<dbReference type="AlphaFoldDB" id="K1WKW0"/>
<dbReference type="PANTHER" id="PTHR11088:SF89">
    <property type="entry name" value="TRNA DIMETHYLALLYLTRANSFERASE"/>
    <property type="match status" value="1"/>
</dbReference>
<dbReference type="InParanoid" id="K1WKW0"/>
<sequence length="477" mass="53389">MLRRVSSAIMNATIARTPPNNPLIVVLGATGTGKSQLAVDLATRFSGEIINADAVQMYDGLPIITNRITSKEQQGIPHHLLGFIALKEEPWRVSLFKQKAGEIIKEIRSRGRLPIVVGGTHYYTQSLLFTDALVEAAQSDEEQVQPELTNQEISEKYPVLEGPTEDMINLLKEVDPVMAEKWHPKDRRKIRRSLEIFLVTGKKASDIYTAQQQRKALAKATSDHDPASDTLIDRKSTLLFWVHAESEVLKTRLDSRVDKMLKAGLLEEVGSMDLFLRGQAEAGVKVDRTRGIWVSIGYKEFEPYLDALHSGKATPKELNKLFELSVKQTKTATRHYAKQQLRWIRLKFIPALSEDGSLARLYLLDGSDVAQFSDTVTQPAIKVTETFLGGGKPTSPLELCAAAAQFLGPDRDKVEPTDVHIRQECETCRVVTVTDLQWQTHLQSRRHRALVKKKQKNDAHSRHFDRKTGSIAGSNAS</sequence>
<evidence type="ECO:0000313" key="11">
    <source>
        <dbReference type="Proteomes" id="UP000006753"/>
    </source>
</evidence>
<dbReference type="GO" id="GO:0005524">
    <property type="term" value="F:ATP binding"/>
    <property type="evidence" value="ECO:0007669"/>
    <property type="project" value="UniProtKB-UniRule"/>
</dbReference>
<protein>
    <recommendedName>
        <fullName evidence="5 6">tRNA dimethylallyltransferase</fullName>
        <ecNumber evidence="5 6">2.5.1.75</ecNumber>
    </recommendedName>
</protein>
<accession>K1WKW0</accession>
<keyword evidence="5 6" id="KW-0819">tRNA processing</keyword>
<evidence type="ECO:0000256" key="1">
    <source>
        <dbReference type="ARBA" id="ARBA00005842"/>
    </source>
</evidence>
<dbReference type="EC" id="2.5.1.75" evidence="5 6"/>
<evidence type="ECO:0000256" key="7">
    <source>
        <dbReference type="RuleBase" id="RU003785"/>
    </source>
</evidence>
<dbReference type="SUPFAM" id="SSF52540">
    <property type="entry name" value="P-loop containing nucleoside triphosphate hydrolases"/>
    <property type="match status" value="1"/>
</dbReference>
<dbReference type="OrthoDB" id="775260at2759"/>
<reference evidence="10 11" key="1">
    <citation type="journal article" date="2012" name="BMC Genomics">
        <title>Sequencing the genome of Marssonina brunnea reveals fungus-poplar co-evolution.</title>
        <authorList>
            <person name="Zhu S."/>
            <person name="Cao Y.-Z."/>
            <person name="Jiang C."/>
            <person name="Tan B.-Y."/>
            <person name="Wang Z."/>
            <person name="Feng S."/>
            <person name="Zhang L."/>
            <person name="Su X.-H."/>
            <person name="Brejova B."/>
            <person name="Vinar T."/>
            <person name="Xu M."/>
            <person name="Wang M.-X."/>
            <person name="Zhang S.-G."/>
            <person name="Huang M.-R."/>
            <person name="Wu R."/>
            <person name="Zhou Y."/>
        </authorList>
    </citation>
    <scope>NUCLEOTIDE SEQUENCE [LARGE SCALE GENOMIC DNA]</scope>
    <source>
        <strain evidence="10 11">MB_m1</strain>
    </source>
</reference>
<keyword evidence="11" id="KW-1185">Reference proteome</keyword>
<evidence type="ECO:0000256" key="6">
    <source>
        <dbReference type="RuleBase" id="RU003783"/>
    </source>
</evidence>
<evidence type="ECO:0000256" key="8">
    <source>
        <dbReference type="SAM" id="MobiDB-lite"/>
    </source>
</evidence>
<gene>
    <name evidence="10" type="ORF">MBM_08214</name>
</gene>
<dbReference type="GO" id="GO:0052381">
    <property type="term" value="F:tRNA dimethylallyltransferase activity"/>
    <property type="evidence" value="ECO:0007669"/>
    <property type="project" value="UniProtKB-UniRule"/>
</dbReference>
<evidence type="ECO:0000256" key="4">
    <source>
        <dbReference type="ARBA" id="ARBA00022840"/>
    </source>
</evidence>
<dbReference type="PANTHER" id="PTHR11088">
    <property type="entry name" value="TRNA DIMETHYLALLYLTRANSFERASE"/>
    <property type="match status" value="1"/>
</dbReference>
<dbReference type="Gene3D" id="1.10.20.140">
    <property type="match status" value="1"/>
</dbReference>
<evidence type="ECO:0000313" key="10">
    <source>
        <dbReference type="EMBL" id="EKD13496.1"/>
    </source>
</evidence>
<name>K1WKW0_MARBU</name>
<comment type="function">
    <text evidence="5">Catalyzes the transfer of a dimethylallyl group onto the adenine at position 37.</text>
</comment>
<dbReference type="EMBL" id="JH921449">
    <property type="protein sequence ID" value="EKD13496.1"/>
    <property type="molecule type" value="Genomic_DNA"/>
</dbReference>
<dbReference type="FunCoup" id="K1WKW0">
    <property type="interactions" value="936"/>
</dbReference>
<evidence type="ECO:0000256" key="2">
    <source>
        <dbReference type="ARBA" id="ARBA00022679"/>
    </source>
</evidence>
<dbReference type="PIRSF" id="PIRSF039110">
    <property type="entry name" value="IPP_transferase"/>
    <property type="match status" value="1"/>
</dbReference>
<dbReference type="InterPro" id="IPR039657">
    <property type="entry name" value="Dimethylallyltransferase"/>
</dbReference>
<dbReference type="HAMAP" id="MF_00185">
    <property type="entry name" value="IPP_trans"/>
    <property type="match status" value="1"/>
</dbReference>
<organism evidence="10 11">
    <name type="scientific">Marssonina brunnea f. sp. multigermtubi (strain MB_m1)</name>
    <name type="common">Marssonina leaf spot fungus</name>
    <dbReference type="NCBI Taxonomy" id="1072389"/>
    <lineage>
        <taxon>Eukaryota</taxon>
        <taxon>Fungi</taxon>
        <taxon>Dikarya</taxon>
        <taxon>Ascomycota</taxon>
        <taxon>Pezizomycotina</taxon>
        <taxon>Leotiomycetes</taxon>
        <taxon>Helotiales</taxon>
        <taxon>Drepanopezizaceae</taxon>
        <taxon>Drepanopeziza</taxon>
    </lineage>
</organism>
<dbReference type="OMA" id="WGLHLKS"/>
<dbReference type="eggNOG" id="KOG1384">
    <property type="taxonomic scope" value="Eukaryota"/>
</dbReference>
<dbReference type="GeneID" id="18764149"/>
<keyword evidence="3 5" id="KW-0547">Nucleotide-binding</keyword>
<dbReference type="Pfam" id="PF12874">
    <property type="entry name" value="zf-met"/>
    <property type="match status" value="1"/>
</dbReference>
<evidence type="ECO:0000256" key="3">
    <source>
        <dbReference type="ARBA" id="ARBA00022741"/>
    </source>
</evidence>
<dbReference type="InterPro" id="IPR036236">
    <property type="entry name" value="Znf_C2H2_sf"/>
</dbReference>
<dbReference type="KEGG" id="mbe:MBM_08214"/>
<dbReference type="Gene3D" id="3.30.160.60">
    <property type="entry name" value="Classic Zinc Finger"/>
    <property type="match status" value="1"/>
</dbReference>
<dbReference type="GO" id="GO:0005739">
    <property type="term" value="C:mitochondrion"/>
    <property type="evidence" value="ECO:0007669"/>
    <property type="project" value="TreeGrafter"/>
</dbReference>
<dbReference type="HOGENOM" id="CLU_032616_2_3_1"/>
<proteinExistence type="inferred from homology"/>
<dbReference type="Pfam" id="PF01715">
    <property type="entry name" value="IPPT"/>
    <property type="match status" value="1"/>
</dbReference>
<keyword evidence="4 5" id="KW-0067">ATP-binding</keyword>
<dbReference type="InterPro" id="IPR018022">
    <property type="entry name" value="IPT"/>
</dbReference>
<keyword evidence="2 5" id="KW-0808">Transferase</keyword>
<feature type="compositionally biased region" description="Basic and acidic residues" evidence="8">
    <location>
        <begin position="456"/>
        <end position="468"/>
    </location>
</feature>
<evidence type="ECO:0000259" key="9">
    <source>
        <dbReference type="Pfam" id="PF12874"/>
    </source>
</evidence>
<dbReference type="NCBIfam" id="TIGR00174">
    <property type="entry name" value="miaA"/>
    <property type="match status" value="1"/>
</dbReference>
<dbReference type="Proteomes" id="UP000006753">
    <property type="component" value="Unassembled WGS sequence"/>
</dbReference>
<dbReference type="InterPro" id="IPR013087">
    <property type="entry name" value="Znf_C2H2_type"/>
</dbReference>
<evidence type="ECO:0000256" key="5">
    <source>
        <dbReference type="PIRNR" id="PIRNR039110"/>
    </source>
</evidence>
<comment type="catalytic activity">
    <reaction evidence="5 6">
        <text>adenosine(37) in tRNA + dimethylallyl diphosphate = N(6)-dimethylallyladenosine(37) in tRNA + diphosphate</text>
        <dbReference type="Rhea" id="RHEA:26482"/>
        <dbReference type="Rhea" id="RHEA-COMP:10162"/>
        <dbReference type="Rhea" id="RHEA-COMP:10375"/>
        <dbReference type="ChEBI" id="CHEBI:33019"/>
        <dbReference type="ChEBI" id="CHEBI:57623"/>
        <dbReference type="ChEBI" id="CHEBI:74411"/>
        <dbReference type="ChEBI" id="CHEBI:74415"/>
        <dbReference type="EC" id="2.5.1.75"/>
    </reaction>
</comment>
<dbReference type="STRING" id="1072389.K1WKW0"/>
<comment type="similarity">
    <text evidence="1 5 7">Belongs to the IPP transferase family.</text>
</comment>
<dbReference type="Gene3D" id="3.40.50.300">
    <property type="entry name" value="P-loop containing nucleotide triphosphate hydrolases"/>
    <property type="match status" value="1"/>
</dbReference>
<keyword evidence="5" id="KW-0963">Cytoplasm</keyword>
<dbReference type="InterPro" id="IPR030666">
    <property type="entry name" value="IPP_transferase_euk"/>
</dbReference>
<feature type="region of interest" description="Disordered" evidence="8">
    <location>
        <begin position="451"/>
        <end position="477"/>
    </location>
</feature>